<feature type="repeat" description="TPR" evidence="1">
    <location>
        <begin position="572"/>
        <end position="605"/>
    </location>
</feature>
<sequence length="635" mass="73661">MAIMYASTVIDIDKSNIEAYTLRGNCQEELGTIDSLEKAIEDFTIVCNRMKTEESSAILINIKNVLQENLQECIELAINSGKHQEALSNLNRALKIETGDENTTASLYFTRASVHFKEECFKEAIKDLKSCLEINQEDVAAYRLRAKCYHKIGNYLDAIKDLGVAFEQNSSQLKEDSAALYLRAQCYHKLGNYEDAIKDLGVICEENQSLNKEDSTAYYLRAQCYQKLDNYEDAIKDLGIVCEQNPTEHNETIHQRLKQKLQQRIHNDVTNALKMENYNQAYDMCSKALNIKTKNKHLIAQLYCDQATAAYELKSYKEAFKDANLTLQNDQDNKKALIVRAKCYEQREMYEEAVSDYAILYENNSSTENKDNLENSKLILKQKMVKDGNNAFKTGNLEKAISHYTKALEIQTTNKRINIGIYYNRALMFFRKKKIGRAKLDLTNCIELDPQHIMAYNLKARCYEAQEKFSKAQDVYCKINDLQPCEENTRNIKKLYPKIQEKKYIEGQSALLKKEYNEAFSILSEAILIESENRNIMSKIYFHRAYALYRLKKYNESVEDCSSALEFDSSLINLYKLRAKCYHELEKYEEAVNDFEKLFSMDKTQENEKMLSDAKKMLPKEMLNSAMRRQPKDQA</sequence>
<gene>
    <name evidence="2" type="ORF">MNOR_LOCUS7706</name>
</gene>
<dbReference type="PROSITE" id="PS50005">
    <property type="entry name" value="TPR"/>
    <property type="match status" value="4"/>
</dbReference>
<name>A0AAV2Q5K1_MEGNR</name>
<organism evidence="2 3">
    <name type="scientific">Meganyctiphanes norvegica</name>
    <name type="common">Northern krill</name>
    <name type="synonym">Thysanopoda norvegica</name>
    <dbReference type="NCBI Taxonomy" id="48144"/>
    <lineage>
        <taxon>Eukaryota</taxon>
        <taxon>Metazoa</taxon>
        <taxon>Ecdysozoa</taxon>
        <taxon>Arthropoda</taxon>
        <taxon>Crustacea</taxon>
        <taxon>Multicrustacea</taxon>
        <taxon>Malacostraca</taxon>
        <taxon>Eumalacostraca</taxon>
        <taxon>Eucarida</taxon>
        <taxon>Euphausiacea</taxon>
        <taxon>Euphausiidae</taxon>
        <taxon>Meganyctiphanes</taxon>
    </lineage>
</organism>
<dbReference type="PANTHER" id="PTHR44200">
    <property type="entry name" value="DNAJ HOMOLOG SUBFAMILY C MEMBER 7"/>
    <property type="match status" value="1"/>
</dbReference>
<protein>
    <submittedName>
        <fullName evidence="2">Uncharacterized protein</fullName>
    </submittedName>
</protein>
<dbReference type="SUPFAM" id="SSF48452">
    <property type="entry name" value="TPR-like"/>
    <property type="match status" value="4"/>
</dbReference>
<dbReference type="EMBL" id="CAXKWB010003442">
    <property type="protein sequence ID" value="CAL4069276.1"/>
    <property type="molecule type" value="Genomic_DNA"/>
</dbReference>
<evidence type="ECO:0000313" key="2">
    <source>
        <dbReference type="EMBL" id="CAL4069276.1"/>
    </source>
</evidence>
<reference evidence="2 3" key="1">
    <citation type="submission" date="2024-05" db="EMBL/GenBank/DDBJ databases">
        <authorList>
            <person name="Wallberg A."/>
        </authorList>
    </citation>
    <scope>NUCLEOTIDE SEQUENCE [LARGE SCALE GENOMIC DNA]</scope>
</reference>
<proteinExistence type="predicted"/>
<feature type="repeat" description="TPR" evidence="1">
    <location>
        <begin position="381"/>
        <end position="414"/>
    </location>
</feature>
<dbReference type="Pfam" id="PF12895">
    <property type="entry name" value="ANAPC3"/>
    <property type="match status" value="2"/>
</dbReference>
<dbReference type="InterPro" id="IPR019734">
    <property type="entry name" value="TPR_rpt"/>
</dbReference>
<keyword evidence="1" id="KW-0802">TPR repeat</keyword>
<dbReference type="InterPro" id="IPR011990">
    <property type="entry name" value="TPR-like_helical_dom_sf"/>
</dbReference>
<dbReference type="Pfam" id="PF13181">
    <property type="entry name" value="TPR_8"/>
    <property type="match status" value="4"/>
</dbReference>
<feature type="repeat" description="TPR" evidence="1">
    <location>
        <begin position="215"/>
        <end position="248"/>
    </location>
</feature>
<accession>A0AAV2Q5K1</accession>
<dbReference type="SMART" id="SM00028">
    <property type="entry name" value="TPR"/>
    <property type="match status" value="12"/>
</dbReference>
<evidence type="ECO:0000256" key="1">
    <source>
        <dbReference type="PROSITE-ProRule" id="PRU00339"/>
    </source>
</evidence>
<dbReference type="InterPro" id="IPR052758">
    <property type="entry name" value="SRC_co-chaperone"/>
</dbReference>
<feature type="repeat" description="TPR" evidence="1">
    <location>
        <begin position="105"/>
        <end position="138"/>
    </location>
</feature>
<dbReference type="Proteomes" id="UP001497623">
    <property type="component" value="Unassembled WGS sequence"/>
</dbReference>
<dbReference type="AlphaFoldDB" id="A0AAV2Q5K1"/>
<dbReference type="Gene3D" id="1.25.40.10">
    <property type="entry name" value="Tetratricopeptide repeat domain"/>
    <property type="match status" value="6"/>
</dbReference>
<dbReference type="PANTHER" id="PTHR44200:SF1">
    <property type="entry name" value="DNAJ HOMOLOG SUBFAMILY C MEMBER 7"/>
    <property type="match status" value="1"/>
</dbReference>
<evidence type="ECO:0000313" key="3">
    <source>
        <dbReference type="Proteomes" id="UP001497623"/>
    </source>
</evidence>
<keyword evidence="3" id="KW-1185">Reference proteome</keyword>
<comment type="caution">
    <text evidence="2">The sequence shown here is derived from an EMBL/GenBank/DDBJ whole genome shotgun (WGS) entry which is preliminary data.</text>
</comment>